<dbReference type="AlphaFoldDB" id="A0A7D9E3D5"/>
<dbReference type="EMBL" id="CACRXK020003898">
    <property type="protein sequence ID" value="CAB4000697.1"/>
    <property type="molecule type" value="Genomic_DNA"/>
</dbReference>
<evidence type="ECO:0000313" key="3">
    <source>
        <dbReference type="Proteomes" id="UP001152795"/>
    </source>
</evidence>
<feature type="compositionally biased region" description="Acidic residues" evidence="1">
    <location>
        <begin position="101"/>
        <end position="132"/>
    </location>
</feature>
<evidence type="ECO:0000313" key="2">
    <source>
        <dbReference type="EMBL" id="CAB4000697.1"/>
    </source>
</evidence>
<protein>
    <submittedName>
        <fullName evidence="2">Uncharacterized protein</fullName>
    </submittedName>
</protein>
<sequence>SKNTVNYSDSNSNYESDDDFEVEFEPRSKKAKTNEVIKKDAIKQGKSERKSPAQRLSVEEKVYKRDIEKALEISLSNPMSSNEEQDDDDVVKAKTKKSPTEDSDYEPEQETVYESEDDNDDEEKENDSDFSEEEVRRKTVSKEKKTKSKQSFSDSKESVTGNKKQTSVVKETEKQLPSEISASRTKTTTTNPKPGGLGKKPSTTTSLGSPAVNKDLRSFGLGGVIIKNPGPPIRVGLSRNMKVKPLHSKVSVSH</sequence>
<evidence type="ECO:0000256" key="1">
    <source>
        <dbReference type="SAM" id="MobiDB-lite"/>
    </source>
</evidence>
<dbReference type="OrthoDB" id="6162659at2759"/>
<accession>A0A7D9E3D5</accession>
<feature type="non-terminal residue" evidence="2">
    <location>
        <position position="1"/>
    </location>
</feature>
<gene>
    <name evidence="2" type="ORF">PACLA_8A056835</name>
</gene>
<dbReference type="InterPro" id="IPR031419">
    <property type="entry name" value="RAD51_interact"/>
</dbReference>
<comment type="caution">
    <text evidence="2">The sequence shown here is derived from an EMBL/GenBank/DDBJ whole genome shotgun (WGS) entry which is preliminary data.</text>
</comment>
<feature type="compositionally biased region" description="Polar residues" evidence="1">
    <location>
        <begin position="150"/>
        <end position="169"/>
    </location>
</feature>
<feature type="compositionally biased region" description="Low complexity" evidence="1">
    <location>
        <begin position="1"/>
        <end position="14"/>
    </location>
</feature>
<name>A0A7D9E3D5_PARCT</name>
<dbReference type="Pfam" id="PF15696">
    <property type="entry name" value="RAD51_interact"/>
    <property type="match status" value="1"/>
</dbReference>
<feature type="compositionally biased region" description="Basic and acidic residues" evidence="1">
    <location>
        <begin position="24"/>
        <end position="71"/>
    </location>
</feature>
<keyword evidence="3" id="KW-1185">Reference proteome</keyword>
<proteinExistence type="predicted"/>
<feature type="region of interest" description="Disordered" evidence="1">
    <location>
        <begin position="1"/>
        <end position="212"/>
    </location>
</feature>
<organism evidence="2 3">
    <name type="scientific">Paramuricea clavata</name>
    <name type="common">Red gorgonian</name>
    <name type="synonym">Violescent sea-whip</name>
    <dbReference type="NCBI Taxonomy" id="317549"/>
    <lineage>
        <taxon>Eukaryota</taxon>
        <taxon>Metazoa</taxon>
        <taxon>Cnidaria</taxon>
        <taxon>Anthozoa</taxon>
        <taxon>Octocorallia</taxon>
        <taxon>Malacalcyonacea</taxon>
        <taxon>Plexauridae</taxon>
        <taxon>Paramuricea</taxon>
    </lineage>
</organism>
<feature type="compositionally biased region" description="Low complexity" evidence="1">
    <location>
        <begin position="185"/>
        <end position="205"/>
    </location>
</feature>
<reference evidence="2" key="1">
    <citation type="submission" date="2020-04" db="EMBL/GenBank/DDBJ databases">
        <authorList>
            <person name="Alioto T."/>
            <person name="Alioto T."/>
            <person name="Gomez Garrido J."/>
        </authorList>
    </citation>
    <scope>NUCLEOTIDE SEQUENCE</scope>
    <source>
        <strain evidence="2">A484AB</strain>
    </source>
</reference>
<dbReference type="Proteomes" id="UP001152795">
    <property type="component" value="Unassembled WGS sequence"/>
</dbReference>
<feature type="compositionally biased region" description="Basic and acidic residues" evidence="1">
    <location>
        <begin position="133"/>
        <end position="143"/>
    </location>
</feature>